<evidence type="ECO:0000256" key="1">
    <source>
        <dbReference type="SAM" id="SignalP"/>
    </source>
</evidence>
<accession>A0ABY3C4V2</accession>
<protein>
    <submittedName>
        <fullName evidence="2">Uncharacterized protein</fullName>
    </submittedName>
</protein>
<gene>
    <name evidence="2" type="ORF">EKO24_020720</name>
</gene>
<evidence type="ECO:0000313" key="2">
    <source>
        <dbReference type="EMBL" id="TRW89492.1"/>
    </source>
</evidence>
<organism evidence="2 3">
    <name type="scientific">Candidatus Methylobacter oryzae</name>
    <dbReference type="NCBI Taxonomy" id="2497749"/>
    <lineage>
        <taxon>Bacteria</taxon>
        <taxon>Pseudomonadati</taxon>
        <taxon>Pseudomonadota</taxon>
        <taxon>Gammaproteobacteria</taxon>
        <taxon>Methylococcales</taxon>
        <taxon>Methylococcaceae</taxon>
        <taxon>Methylobacter</taxon>
    </lineage>
</organism>
<dbReference type="Proteomes" id="UP000733744">
    <property type="component" value="Unassembled WGS sequence"/>
</dbReference>
<keyword evidence="1" id="KW-0732">Signal</keyword>
<feature type="signal peptide" evidence="1">
    <location>
        <begin position="1"/>
        <end position="18"/>
    </location>
</feature>
<comment type="caution">
    <text evidence="2">The sequence shown here is derived from an EMBL/GenBank/DDBJ whole genome shotgun (WGS) entry which is preliminary data.</text>
</comment>
<proteinExistence type="predicted"/>
<dbReference type="EMBL" id="RYFG02000121">
    <property type="protein sequence ID" value="TRW89492.1"/>
    <property type="molecule type" value="Genomic_DNA"/>
</dbReference>
<feature type="chain" id="PRO_5046406875" evidence="1">
    <location>
        <begin position="19"/>
        <end position="156"/>
    </location>
</feature>
<sequence>MKILGAILFLLTLSFAVAAEECPSTPPKIDKAIRRHVSKLRAAEYCEARTVKAEGGITVAIYTAEGACAGFNARSKPGTCSNNWSRYMVVLAGQCVTPPIEVGSKGDLSDTGVEISEGIIKITGLVVGPNDAMCCPSVPEARRFKFSQARLSRIRP</sequence>
<evidence type="ECO:0000313" key="3">
    <source>
        <dbReference type="Proteomes" id="UP000733744"/>
    </source>
</evidence>
<name>A0ABY3C4V2_9GAMM</name>
<keyword evidence="3" id="KW-1185">Reference proteome</keyword>
<reference evidence="2 3" key="1">
    <citation type="journal article" date="2019" name="Antonie Van Leeuwenhoek">
        <title>Description of 'Ca. Methylobacter oryzae' KRF1, a novel species from the environmentally important Methylobacter clade 2.</title>
        <authorList>
            <person name="Khatri K."/>
            <person name="Mohite J.A."/>
            <person name="Pandit P.S."/>
            <person name="Bahulikar R."/>
            <person name="Rahalkar M.C."/>
        </authorList>
    </citation>
    <scope>NUCLEOTIDE SEQUENCE [LARGE SCALE GENOMIC DNA]</scope>
    <source>
        <strain evidence="2 3">KRF1</strain>
    </source>
</reference>
<dbReference type="RefSeq" id="WP_127030749.1">
    <property type="nucleotide sequence ID" value="NZ_RYFG02000121.1"/>
</dbReference>